<proteinExistence type="predicted"/>
<evidence type="ECO:0000256" key="1">
    <source>
        <dbReference type="SAM" id="MobiDB-lite"/>
    </source>
</evidence>
<evidence type="ECO:0000313" key="2">
    <source>
        <dbReference type="EMBL" id="MYG37789.1"/>
    </source>
</evidence>
<dbReference type="AlphaFoldDB" id="A0A6B1F4W2"/>
<name>A0A6B1F4W2_9SYNE</name>
<dbReference type="EMBL" id="VYDO01000074">
    <property type="protein sequence ID" value="MYG37789.1"/>
    <property type="molecule type" value="Genomic_DNA"/>
</dbReference>
<reference evidence="2" key="1">
    <citation type="submission" date="2019-09" db="EMBL/GenBank/DDBJ databases">
        <title>Characterisation of the sponge microbiome using genome-centric metagenomics.</title>
        <authorList>
            <person name="Engelberts J.P."/>
            <person name="Robbins S.J."/>
            <person name="De Goeij J.M."/>
            <person name="Aranda M."/>
            <person name="Bell S.C."/>
            <person name="Webster N.S."/>
        </authorList>
    </citation>
    <scope>NUCLEOTIDE SEQUENCE</scope>
    <source>
        <strain evidence="2">SB0676_bin_10</strain>
    </source>
</reference>
<protein>
    <submittedName>
        <fullName evidence="2">Uncharacterized protein</fullName>
    </submittedName>
</protein>
<organism evidence="2">
    <name type="scientific">Synechococcus sp. SB0676_bin_10</name>
    <dbReference type="NCBI Taxonomy" id="2604869"/>
    <lineage>
        <taxon>Bacteria</taxon>
        <taxon>Bacillati</taxon>
        <taxon>Cyanobacteriota</taxon>
        <taxon>Cyanophyceae</taxon>
        <taxon>Synechococcales</taxon>
        <taxon>Synechococcaceae</taxon>
        <taxon>Synechococcus</taxon>
    </lineage>
</organism>
<gene>
    <name evidence="2" type="ORF">F4162_01990</name>
</gene>
<feature type="region of interest" description="Disordered" evidence="1">
    <location>
        <begin position="52"/>
        <end position="76"/>
    </location>
</feature>
<comment type="caution">
    <text evidence="2">The sequence shown here is derived from an EMBL/GenBank/DDBJ whole genome shotgun (WGS) entry which is preliminary data.</text>
</comment>
<sequence length="76" mass="8354">MTTEAGTQGCLALIACKHHLEEAMAALQGFDGGGDLQDKLLTLHARVEHMHDQLRRQAARRRTTAQDEPRLMSTSG</sequence>
<accession>A0A6B1F4W2</accession>